<keyword evidence="1" id="KW-0808">Transferase</keyword>
<name>A0A9K3H1W9_HELAN</name>
<dbReference type="EC" id="2.7.7.49" evidence="1"/>
<organism evidence="1 2">
    <name type="scientific">Helianthus annuus</name>
    <name type="common">Common sunflower</name>
    <dbReference type="NCBI Taxonomy" id="4232"/>
    <lineage>
        <taxon>Eukaryota</taxon>
        <taxon>Viridiplantae</taxon>
        <taxon>Streptophyta</taxon>
        <taxon>Embryophyta</taxon>
        <taxon>Tracheophyta</taxon>
        <taxon>Spermatophyta</taxon>
        <taxon>Magnoliopsida</taxon>
        <taxon>eudicotyledons</taxon>
        <taxon>Gunneridae</taxon>
        <taxon>Pentapetalae</taxon>
        <taxon>asterids</taxon>
        <taxon>campanulids</taxon>
        <taxon>Asterales</taxon>
        <taxon>Asteraceae</taxon>
        <taxon>Asteroideae</taxon>
        <taxon>Heliantheae alliance</taxon>
        <taxon>Heliantheae</taxon>
        <taxon>Helianthus</taxon>
    </lineage>
</organism>
<protein>
    <submittedName>
        <fullName evidence="1">RNA-directed DNA polymerase</fullName>
        <ecNumber evidence="1">2.7.7.49</ecNumber>
    </submittedName>
</protein>
<keyword evidence="1" id="KW-0548">Nucleotidyltransferase</keyword>
<dbReference type="PANTHER" id="PTHR11439:SF515">
    <property type="entry name" value="GAG-POL POLYPROTEIN"/>
    <property type="match status" value="1"/>
</dbReference>
<dbReference type="AlphaFoldDB" id="A0A9K3H1W9"/>
<proteinExistence type="predicted"/>
<reference evidence="1" key="2">
    <citation type="submission" date="2020-06" db="EMBL/GenBank/DDBJ databases">
        <title>Helianthus annuus Genome sequencing and assembly Release 2.</title>
        <authorList>
            <person name="Gouzy J."/>
            <person name="Langlade N."/>
            <person name="Munos S."/>
        </authorList>
    </citation>
    <scope>NUCLEOTIDE SEQUENCE</scope>
    <source>
        <tissue evidence="1">Leaves</tissue>
    </source>
</reference>
<accession>A0A9K3H1W9</accession>
<evidence type="ECO:0000313" key="2">
    <source>
        <dbReference type="Proteomes" id="UP000215914"/>
    </source>
</evidence>
<sequence>MIDCKPIETPMDSVVKLSADSGKELADPTMYRQIVGSLIYLTLTRPDIAFEVGVLSRYMQKPRKPHLDAIRRVLRRLRH</sequence>
<dbReference type="GO" id="GO:0003964">
    <property type="term" value="F:RNA-directed DNA polymerase activity"/>
    <property type="evidence" value="ECO:0007669"/>
    <property type="project" value="UniProtKB-KW"/>
</dbReference>
<reference evidence="1" key="1">
    <citation type="journal article" date="2017" name="Nature">
        <title>The sunflower genome provides insights into oil metabolism, flowering and Asterid evolution.</title>
        <authorList>
            <person name="Badouin H."/>
            <person name="Gouzy J."/>
            <person name="Grassa C.J."/>
            <person name="Murat F."/>
            <person name="Staton S.E."/>
            <person name="Cottret L."/>
            <person name="Lelandais-Briere C."/>
            <person name="Owens G.L."/>
            <person name="Carrere S."/>
            <person name="Mayjonade B."/>
            <person name="Legrand L."/>
            <person name="Gill N."/>
            <person name="Kane N.C."/>
            <person name="Bowers J.E."/>
            <person name="Hubner S."/>
            <person name="Bellec A."/>
            <person name="Berard A."/>
            <person name="Berges H."/>
            <person name="Blanchet N."/>
            <person name="Boniface M.C."/>
            <person name="Brunel D."/>
            <person name="Catrice O."/>
            <person name="Chaidir N."/>
            <person name="Claudel C."/>
            <person name="Donnadieu C."/>
            <person name="Faraut T."/>
            <person name="Fievet G."/>
            <person name="Helmstetter N."/>
            <person name="King M."/>
            <person name="Knapp S.J."/>
            <person name="Lai Z."/>
            <person name="Le Paslier M.C."/>
            <person name="Lippi Y."/>
            <person name="Lorenzon L."/>
            <person name="Mandel J.R."/>
            <person name="Marage G."/>
            <person name="Marchand G."/>
            <person name="Marquand E."/>
            <person name="Bret-Mestries E."/>
            <person name="Morien E."/>
            <person name="Nambeesan S."/>
            <person name="Nguyen T."/>
            <person name="Pegot-Espagnet P."/>
            <person name="Pouilly N."/>
            <person name="Raftis F."/>
            <person name="Sallet E."/>
            <person name="Schiex T."/>
            <person name="Thomas J."/>
            <person name="Vandecasteele C."/>
            <person name="Vares D."/>
            <person name="Vear F."/>
            <person name="Vautrin S."/>
            <person name="Crespi M."/>
            <person name="Mangin B."/>
            <person name="Burke J.M."/>
            <person name="Salse J."/>
            <person name="Munos S."/>
            <person name="Vincourt P."/>
            <person name="Rieseberg L.H."/>
            <person name="Langlade N.B."/>
        </authorList>
    </citation>
    <scope>NUCLEOTIDE SEQUENCE</scope>
    <source>
        <tissue evidence="1">Leaves</tissue>
    </source>
</reference>
<comment type="caution">
    <text evidence="1">The sequence shown here is derived from an EMBL/GenBank/DDBJ whole genome shotgun (WGS) entry which is preliminary data.</text>
</comment>
<evidence type="ECO:0000313" key="1">
    <source>
        <dbReference type="EMBL" id="KAF5764307.1"/>
    </source>
</evidence>
<gene>
    <name evidence="1" type="ORF">HanXRQr2_Chr15g0690541</name>
</gene>
<dbReference type="Proteomes" id="UP000215914">
    <property type="component" value="Unassembled WGS sequence"/>
</dbReference>
<keyword evidence="2" id="KW-1185">Reference proteome</keyword>
<keyword evidence="1" id="KW-0695">RNA-directed DNA polymerase</keyword>
<dbReference type="PANTHER" id="PTHR11439">
    <property type="entry name" value="GAG-POL-RELATED RETROTRANSPOSON"/>
    <property type="match status" value="1"/>
</dbReference>
<dbReference type="Gramene" id="mRNA:HanXRQr2_Chr15g0690541">
    <property type="protein sequence ID" value="mRNA:HanXRQr2_Chr15g0690541"/>
    <property type="gene ID" value="HanXRQr2_Chr15g0690541"/>
</dbReference>
<dbReference type="EMBL" id="MNCJ02000330">
    <property type="protein sequence ID" value="KAF5764307.1"/>
    <property type="molecule type" value="Genomic_DNA"/>
</dbReference>